<dbReference type="OrthoDB" id="419598at2759"/>
<evidence type="ECO:0000313" key="2">
    <source>
        <dbReference type="EMBL" id="KAJ5215691.1"/>
    </source>
</evidence>
<dbReference type="GeneID" id="83176461"/>
<dbReference type="Gene3D" id="3.90.25.10">
    <property type="entry name" value="UDP-galactose 4-epimerase, domain 1"/>
    <property type="match status" value="1"/>
</dbReference>
<name>A0A9W9TAT6_9EURO</name>
<reference evidence="2" key="1">
    <citation type="submission" date="2022-12" db="EMBL/GenBank/DDBJ databases">
        <authorList>
            <person name="Petersen C."/>
        </authorList>
    </citation>
    <scope>NUCLEOTIDE SEQUENCE</scope>
    <source>
        <strain evidence="2">IBT 15544</strain>
    </source>
</reference>
<keyword evidence="3" id="KW-1185">Reference proteome</keyword>
<gene>
    <name evidence="2" type="ORF">N7498_002098</name>
</gene>
<protein>
    <recommendedName>
        <fullName evidence="1">NmrA-like domain-containing protein</fullName>
    </recommendedName>
</protein>
<dbReference type="RefSeq" id="XP_058311504.1">
    <property type="nucleotide sequence ID" value="XM_058449160.1"/>
</dbReference>
<evidence type="ECO:0000313" key="3">
    <source>
        <dbReference type="Proteomes" id="UP001150904"/>
    </source>
</evidence>
<dbReference type="Proteomes" id="UP001150904">
    <property type="component" value="Unassembled WGS sequence"/>
</dbReference>
<dbReference type="InterPro" id="IPR036291">
    <property type="entry name" value="NAD(P)-bd_dom_sf"/>
</dbReference>
<feature type="domain" description="NmrA-like" evidence="1">
    <location>
        <begin position="5"/>
        <end position="237"/>
    </location>
</feature>
<dbReference type="SUPFAM" id="SSF51735">
    <property type="entry name" value="NAD(P)-binding Rossmann-fold domains"/>
    <property type="match status" value="1"/>
</dbReference>
<dbReference type="InterPro" id="IPR052718">
    <property type="entry name" value="NmrA-type_oxidoreductase"/>
</dbReference>
<organism evidence="2 3">
    <name type="scientific">Penicillium cinerascens</name>
    <dbReference type="NCBI Taxonomy" id="70096"/>
    <lineage>
        <taxon>Eukaryota</taxon>
        <taxon>Fungi</taxon>
        <taxon>Dikarya</taxon>
        <taxon>Ascomycota</taxon>
        <taxon>Pezizomycotina</taxon>
        <taxon>Eurotiomycetes</taxon>
        <taxon>Eurotiomycetidae</taxon>
        <taxon>Eurotiales</taxon>
        <taxon>Aspergillaceae</taxon>
        <taxon>Penicillium</taxon>
    </lineage>
</organism>
<sequence length="308" mass="34626">MTLKYLIMGATGGLGSQVLSFLVANVPSTEYAAASSKEENRSKFEAQGIAFRKVNYDEPESMEIAFEGVENLLFVSTNTFDVEKRRKQHQNFIDAAKRSHVGHVWYTSLAFGGLRSDSKADVQQAHLMTEEMMRLSGINFTSIREGLYADAFPVFLGWYPSTSTIYLPSDGPLALTLRDELAEATARLMIRGGFDRQIVLLTAKETVTFTEVVNLINEITNRKVHFQIVPPDEFVRLNANNDEGGKPEGFFRKLLTWHDAIAQGEAGVTDPLMADLLGRDPTSPREAITKFLMEDRDYEWHQNYANRA</sequence>
<dbReference type="AlphaFoldDB" id="A0A9W9TAT6"/>
<reference evidence="2" key="2">
    <citation type="journal article" date="2023" name="IMA Fungus">
        <title>Comparative genomic study of the Penicillium genus elucidates a diverse pangenome and 15 lateral gene transfer events.</title>
        <authorList>
            <person name="Petersen C."/>
            <person name="Sorensen T."/>
            <person name="Nielsen M.R."/>
            <person name="Sondergaard T.E."/>
            <person name="Sorensen J.L."/>
            <person name="Fitzpatrick D.A."/>
            <person name="Frisvad J.C."/>
            <person name="Nielsen K.L."/>
        </authorList>
    </citation>
    <scope>NUCLEOTIDE SEQUENCE</scope>
    <source>
        <strain evidence="2">IBT 15544</strain>
    </source>
</reference>
<dbReference type="EMBL" id="JAPQKR010000005">
    <property type="protein sequence ID" value="KAJ5215691.1"/>
    <property type="molecule type" value="Genomic_DNA"/>
</dbReference>
<proteinExistence type="predicted"/>
<dbReference type="Gene3D" id="3.40.50.720">
    <property type="entry name" value="NAD(P)-binding Rossmann-like Domain"/>
    <property type="match status" value="1"/>
</dbReference>
<dbReference type="CDD" id="cd05269">
    <property type="entry name" value="TMR_SDR_a"/>
    <property type="match status" value="1"/>
</dbReference>
<dbReference type="Pfam" id="PF05368">
    <property type="entry name" value="NmrA"/>
    <property type="match status" value="1"/>
</dbReference>
<accession>A0A9W9TAT6</accession>
<dbReference type="InterPro" id="IPR008030">
    <property type="entry name" value="NmrA-like"/>
</dbReference>
<dbReference type="PANTHER" id="PTHR47129:SF1">
    <property type="entry name" value="NMRA-LIKE DOMAIN-CONTAINING PROTEIN"/>
    <property type="match status" value="1"/>
</dbReference>
<comment type="caution">
    <text evidence="2">The sequence shown here is derived from an EMBL/GenBank/DDBJ whole genome shotgun (WGS) entry which is preliminary data.</text>
</comment>
<evidence type="ECO:0000259" key="1">
    <source>
        <dbReference type="Pfam" id="PF05368"/>
    </source>
</evidence>
<dbReference type="PANTHER" id="PTHR47129">
    <property type="entry name" value="QUINONE OXIDOREDUCTASE 2"/>
    <property type="match status" value="1"/>
</dbReference>